<protein>
    <submittedName>
        <fullName evidence="2">Uncharacterized protein</fullName>
    </submittedName>
</protein>
<proteinExistence type="predicted"/>
<dbReference type="RefSeq" id="WP_013321531.1">
    <property type="nucleotide sequence ID" value="NC_014501.1"/>
</dbReference>
<evidence type="ECO:0000313" key="2">
    <source>
        <dbReference type="EMBL" id="ADN13424.1"/>
    </source>
</evidence>
<keyword evidence="3" id="KW-1185">Reference proteome</keyword>
<dbReference type="eggNOG" id="ENOG502ZNH2">
    <property type="taxonomic scope" value="Bacteria"/>
</dbReference>
<name>E0UJR3_GLOV7</name>
<dbReference type="Proteomes" id="UP000008206">
    <property type="component" value="Chromosome"/>
</dbReference>
<evidence type="ECO:0000256" key="1">
    <source>
        <dbReference type="SAM" id="MobiDB-lite"/>
    </source>
</evidence>
<dbReference type="HOGENOM" id="CLU_1522723_0_0_3"/>
<evidence type="ECO:0000313" key="3">
    <source>
        <dbReference type="Proteomes" id="UP000008206"/>
    </source>
</evidence>
<sequence>MKNFLTVFALMVSVSGIAVSLAREEVRCYLGLSSSACHSTDESHLSPRKIHFSESDRRSSSPRESSTQKRETQQHHEQTPENEPLSRVEETQHNKEVKDATPSASSNSSQEVTLTDPSPKVEEPPTAAPEVTAKPTEPTKEVSASSSEAQPLTHSVELEVIPPPEDHNSTQPHQNH</sequence>
<accession>E0UJR3</accession>
<organism evidence="2 3">
    <name type="scientific">Gloeothece verrucosa (strain PCC 7822)</name>
    <name type="common">Cyanothece sp. (strain PCC 7822)</name>
    <dbReference type="NCBI Taxonomy" id="497965"/>
    <lineage>
        <taxon>Bacteria</taxon>
        <taxon>Bacillati</taxon>
        <taxon>Cyanobacteriota</taxon>
        <taxon>Cyanophyceae</taxon>
        <taxon>Oscillatoriophycideae</taxon>
        <taxon>Chroococcales</taxon>
        <taxon>Aphanothecaceae</taxon>
        <taxon>Gloeothece</taxon>
        <taxon>Gloeothece verrucosa</taxon>
    </lineage>
</organism>
<dbReference type="KEGG" id="cyj:Cyan7822_1426"/>
<reference evidence="3" key="1">
    <citation type="journal article" date="2011" name="MBio">
        <title>Novel metabolic attributes of the genus Cyanothece, comprising a group of unicellular nitrogen-fixing Cyanobacteria.</title>
        <authorList>
            <person name="Bandyopadhyay A."/>
            <person name="Elvitigala T."/>
            <person name="Welsh E."/>
            <person name="Stockel J."/>
            <person name="Liberton M."/>
            <person name="Min H."/>
            <person name="Sherman L.A."/>
            <person name="Pakrasi H.B."/>
        </authorList>
    </citation>
    <scope>NUCLEOTIDE SEQUENCE [LARGE SCALE GENOMIC DNA]</scope>
    <source>
        <strain evidence="3">PCC 7822</strain>
    </source>
</reference>
<feature type="compositionally biased region" description="Polar residues" evidence="1">
    <location>
        <begin position="142"/>
        <end position="153"/>
    </location>
</feature>
<gene>
    <name evidence="2" type="ordered locus">Cyan7822_1426</name>
</gene>
<dbReference type="EMBL" id="CP002198">
    <property type="protein sequence ID" value="ADN13424.1"/>
    <property type="molecule type" value="Genomic_DNA"/>
</dbReference>
<feature type="compositionally biased region" description="Polar residues" evidence="1">
    <location>
        <begin position="102"/>
        <end position="116"/>
    </location>
</feature>
<feature type="compositionally biased region" description="Basic and acidic residues" evidence="1">
    <location>
        <begin position="39"/>
        <end position="99"/>
    </location>
</feature>
<dbReference type="AlphaFoldDB" id="E0UJR3"/>
<feature type="region of interest" description="Disordered" evidence="1">
    <location>
        <begin position="36"/>
        <end position="176"/>
    </location>
</feature>
<dbReference type="OrthoDB" id="428117at2"/>